<gene>
    <name evidence="2" type="ORF">M0R45_015631</name>
</gene>
<comment type="caution">
    <text evidence="2">The sequence shown here is derived from an EMBL/GenBank/DDBJ whole genome shotgun (WGS) entry which is preliminary data.</text>
</comment>
<evidence type="ECO:0000313" key="3">
    <source>
        <dbReference type="Proteomes" id="UP001457282"/>
    </source>
</evidence>
<dbReference type="EMBL" id="JBEDUW010000003">
    <property type="protein sequence ID" value="KAK9938920.1"/>
    <property type="molecule type" value="Genomic_DNA"/>
</dbReference>
<keyword evidence="3" id="KW-1185">Reference proteome</keyword>
<dbReference type="Proteomes" id="UP001457282">
    <property type="component" value="Unassembled WGS sequence"/>
</dbReference>
<keyword evidence="1" id="KW-0472">Membrane</keyword>
<keyword evidence="1" id="KW-1133">Transmembrane helix</keyword>
<proteinExistence type="predicted"/>
<reference evidence="2 3" key="1">
    <citation type="journal article" date="2023" name="G3 (Bethesda)">
        <title>A chromosome-length genome assembly and annotation of blackberry (Rubus argutus, cv. 'Hillquist').</title>
        <authorList>
            <person name="Bruna T."/>
            <person name="Aryal R."/>
            <person name="Dudchenko O."/>
            <person name="Sargent D.J."/>
            <person name="Mead D."/>
            <person name="Buti M."/>
            <person name="Cavallini A."/>
            <person name="Hytonen T."/>
            <person name="Andres J."/>
            <person name="Pham M."/>
            <person name="Weisz D."/>
            <person name="Mascagni F."/>
            <person name="Usai G."/>
            <person name="Natali L."/>
            <person name="Bassil N."/>
            <person name="Fernandez G.E."/>
            <person name="Lomsadze A."/>
            <person name="Armour M."/>
            <person name="Olukolu B."/>
            <person name="Poorten T."/>
            <person name="Britton C."/>
            <person name="Davik J."/>
            <person name="Ashrafi H."/>
            <person name="Aiden E.L."/>
            <person name="Borodovsky M."/>
            <person name="Worthington M."/>
        </authorList>
    </citation>
    <scope>NUCLEOTIDE SEQUENCE [LARGE SCALE GENOMIC DNA]</scope>
    <source>
        <strain evidence="2">PI 553951</strain>
    </source>
</reference>
<feature type="transmembrane region" description="Helical" evidence="1">
    <location>
        <begin position="47"/>
        <end position="69"/>
    </location>
</feature>
<accession>A0AAW1XS72</accession>
<evidence type="ECO:0000256" key="1">
    <source>
        <dbReference type="SAM" id="Phobius"/>
    </source>
</evidence>
<keyword evidence="1" id="KW-0812">Transmembrane</keyword>
<sequence length="89" mass="9829">MRSDWALATVVNSDGARAESSEITKSALLGWVLDDGSDATALGLRRLGIWTAWVLSILLMPSFSFQFSFTRVLVCSGFDLEFVRADLNR</sequence>
<protein>
    <submittedName>
        <fullName evidence="2">Uncharacterized protein</fullName>
    </submittedName>
</protein>
<name>A0AAW1XS72_RUBAR</name>
<dbReference type="AlphaFoldDB" id="A0AAW1XS72"/>
<organism evidence="2 3">
    <name type="scientific">Rubus argutus</name>
    <name type="common">Southern blackberry</name>
    <dbReference type="NCBI Taxonomy" id="59490"/>
    <lineage>
        <taxon>Eukaryota</taxon>
        <taxon>Viridiplantae</taxon>
        <taxon>Streptophyta</taxon>
        <taxon>Embryophyta</taxon>
        <taxon>Tracheophyta</taxon>
        <taxon>Spermatophyta</taxon>
        <taxon>Magnoliopsida</taxon>
        <taxon>eudicotyledons</taxon>
        <taxon>Gunneridae</taxon>
        <taxon>Pentapetalae</taxon>
        <taxon>rosids</taxon>
        <taxon>fabids</taxon>
        <taxon>Rosales</taxon>
        <taxon>Rosaceae</taxon>
        <taxon>Rosoideae</taxon>
        <taxon>Rosoideae incertae sedis</taxon>
        <taxon>Rubus</taxon>
    </lineage>
</organism>
<evidence type="ECO:0000313" key="2">
    <source>
        <dbReference type="EMBL" id="KAK9938920.1"/>
    </source>
</evidence>